<feature type="compositionally biased region" description="Polar residues" evidence="1">
    <location>
        <begin position="29"/>
        <end position="38"/>
    </location>
</feature>
<sequence>MKGVVAAMAYSPYAMFLKRRHTFLMQNHSSSTSRNFGQPPNMVVRSKSNVKEKNSSRRESSLRCLAVSFDLNQKRKTYSEKEASFVHHSHMFDLNQKQHKNIEGRRMFFCKEATAQTMEPIFDLNQILREEEELQAMDNSMRIEEFKKSSIRIASDGQHNDIKISTCRNTGNGPNRVGKRKISW</sequence>
<accession>A0A6A2X839</accession>
<dbReference type="EMBL" id="VEPZ02001787">
    <property type="protein sequence ID" value="KAE8654569.1"/>
    <property type="molecule type" value="Genomic_DNA"/>
</dbReference>
<reference evidence="2" key="1">
    <citation type="submission" date="2019-09" db="EMBL/GenBank/DDBJ databases">
        <title>Draft genome information of white flower Hibiscus syriacus.</title>
        <authorList>
            <person name="Kim Y.-M."/>
        </authorList>
    </citation>
    <scope>NUCLEOTIDE SEQUENCE [LARGE SCALE GENOMIC DNA]</scope>
    <source>
        <strain evidence="2">YM2019G1</strain>
    </source>
</reference>
<name>A0A6A2X839_HIBSY</name>
<dbReference type="AlphaFoldDB" id="A0A6A2X839"/>
<organism evidence="2 3">
    <name type="scientific">Hibiscus syriacus</name>
    <name type="common">Rose of Sharon</name>
    <dbReference type="NCBI Taxonomy" id="106335"/>
    <lineage>
        <taxon>Eukaryota</taxon>
        <taxon>Viridiplantae</taxon>
        <taxon>Streptophyta</taxon>
        <taxon>Embryophyta</taxon>
        <taxon>Tracheophyta</taxon>
        <taxon>Spermatophyta</taxon>
        <taxon>Magnoliopsida</taxon>
        <taxon>eudicotyledons</taxon>
        <taxon>Gunneridae</taxon>
        <taxon>Pentapetalae</taxon>
        <taxon>rosids</taxon>
        <taxon>malvids</taxon>
        <taxon>Malvales</taxon>
        <taxon>Malvaceae</taxon>
        <taxon>Malvoideae</taxon>
        <taxon>Hibiscus</taxon>
    </lineage>
</organism>
<dbReference type="PANTHER" id="PTHR34807:SF3">
    <property type="entry name" value="OS08G0270800 PROTEIN"/>
    <property type="match status" value="1"/>
</dbReference>
<evidence type="ECO:0000313" key="3">
    <source>
        <dbReference type="Proteomes" id="UP000436088"/>
    </source>
</evidence>
<keyword evidence="3" id="KW-1185">Reference proteome</keyword>
<protein>
    <submittedName>
        <fullName evidence="2">Uncharacterized protein</fullName>
    </submittedName>
</protein>
<dbReference type="Proteomes" id="UP000436088">
    <property type="component" value="Unassembled WGS sequence"/>
</dbReference>
<proteinExistence type="predicted"/>
<gene>
    <name evidence="2" type="ORF">F3Y22_tig00117048pilonHSYRG00801</name>
</gene>
<evidence type="ECO:0000313" key="2">
    <source>
        <dbReference type="EMBL" id="KAE8654569.1"/>
    </source>
</evidence>
<dbReference type="PANTHER" id="PTHR34807">
    <property type="entry name" value="OS08G0270800 PROTEIN"/>
    <property type="match status" value="1"/>
</dbReference>
<comment type="caution">
    <text evidence="2">The sequence shown here is derived from an EMBL/GenBank/DDBJ whole genome shotgun (WGS) entry which is preliminary data.</text>
</comment>
<feature type="region of interest" description="Disordered" evidence="1">
    <location>
        <begin position="29"/>
        <end position="57"/>
    </location>
</feature>
<evidence type="ECO:0000256" key="1">
    <source>
        <dbReference type="SAM" id="MobiDB-lite"/>
    </source>
</evidence>